<dbReference type="PANTHER" id="PTHR34689:SF1">
    <property type="entry name" value="NUCLEIC ACID-BINDING PROTEIN"/>
    <property type="match status" value="1"/>
</dbReference>
<feature type="compositionally biased region" description="Basic and acidic residues" evidence="1">
    <location>
        <begin position="1"/>
        <end position="10"/>
    </location>
</feature>
<feature type="region of interest" description="Disordered" evidence="1">
    <location>
        <begin position="89"/>
        <end position="175"/>
    </location>
</feature>
<dbReference type="AlphaFoldDB" id="A0AAE0EYH1"/>
<organism evidence="2 3">
    <name type="scientific">Cymbomonas tetramitiformis</name>
    <dbReference type="NCBI Taxonomy" id="36881"/>
    <lineage>
        <taxon>Eukaryota</taxon>
        <taxon>Viridiplantae</taxon>
        <taxon>Chlorophyta</taxon>
        <taxon>Pyramimonadophyceae</taxon>
        <taxon>Pyramimonadales</taxon>
        <taxon>Pyramimonadaceae</taxon>
        <taxon>Cymbomonas</taxon>
    </lineage>
</organism>
<evidence type="ECO:0000313" key="2">
    <source>
        <dbReference type="EMBL" id="KAK3245436.1"/>
    </source>
</evidence>
<feature type="compositionally biased region" description="Acidic residues" evidence="1">
    <location>
        <begin position="124"/>
        <end position="135"/>
    </location>
</feature>
<reference evidence="2 3" key="1">
    <citation type="journal article" date="2015" name="Genome Biol. Evol.">
        <title>Comparative Genomics of a Bacterivorous Green Alga Reveals Evolutionary Causalities and Consequences of Phago-Mixotrophic Mode of Nutrition.</title>
        <authorList>
            <person name="Burns J.A."/>
            <person name="Paasch A."/>
            <person name="Narechania A."/>
            <person name="Kim E."/>
        </authorList>
    </citation>
    <scope>NUCLEOTIDE SEQUENCE [LARGE SCALE GENOMIC DNA]</scope>
    <source>
        <strain evidence="2 3">PLY_AMNH</strain>
    </source>
</reference>
<dbReference type="Proteomes" id="UP001190700">
    <property type="component" value="Unassembled WGS sequence"/>
</dbReference>
<accession>A0AAE0EYH1</accession>
<keyword evidence="3" id="KW-1185">Reference proteome</keyword>
<protein>
    <submittedName>
        <fullName evidence="2">Uncharacterized protein</fullName>
    </submittedName>
</protein>
<proteinExistence type="predicted"/>
<feature type="compositionally biased region" description="Basic residues" evidence="1">
    <location>
        <begin position="157"/>
        <end position="167"/>
    </location>
</feature>
<evidence type="ECO:0000313" key="3">
    <source>
        <dbReference type="Proteomes" id="UP001190700"/>
    </source>
</evidence>
<feature type="compositionally biased region" description="Basic and acidic residues" evidence="1">
    <location>
        <begin position="89"/>
        <end position="104"/>
    </location>
</feature>
<dbReference type="EMBL" id="LGRX02030649">
    <property type="protein sequence ID" value="KAK3245436.1"/>
    <property type="molecule type" value="Genomic_DNA"/>
</dbReference>
<gene>
    <name evidence="2" type="ORF">CYMTET_44992</name>
</gene>
<name>A0AAE0EYH1_9CHLO</name>
<dbReference type="PANTHER" id="PTHR34689">
    <property type="entry name" value="NUCLEIC ACID-BINDING PROTEIN"/>
    <property type="match status" value="1"/>
</dbReference>
<feature type="compositionally biased region" description="Basic residues" evidence="1">
    <location>
        <begin position="140"/>
        <end position="149"/>
    </location>
</feature>
<comment type="caution">
    <text evidence="2">The sequence shown here is derived from an EMBL/GenBank/DDBJ whole genome shotgun (WGS) entry which is preliminary data.</text>
</comment>
<feature type="region of interest" description="Disordered" evidence="1">
    <location>
        <begin position="259"/>
        <end position="278"/>
    </location>
</feature>
<evidence type="ECO:0000256" key="1">
    <source>
        <dbReference type="SAM" id="MobiDB-lite"/>
    </source>
</evidence>
<feature type="region of interest" description="Disordered" evidence="1">
    <location>
        <begin position="1"/>
        <end position="22"/>
    </location>
</feature>
<sequence length="366" mass="42137">MEEFTEKSNQEQDLSNFSRYNGEADVRGESMVARHVAKQRAESQARQIAMLKKALPKVDEKTIRAALENSKWDEDGAFRALRAFLGSEIEKKALKHEDKRESKDKKRKREKEGDESDSASGSDGSDESASEDSDADDKKRSQKKSKRKKSDKDKKSKKEKKHKKAKGKEKEKASKLAAVKDAKFGKYGVIKESDMWNKKPEFGLWCSEVKQVNIEGLAKWEEKDLFREYAEDYNTASLPDKKYYDYEAWEIKRRVKEARRGANKAKEEKTSFNDEDDRRAELMRDRQIRKHEEVLNLRKTLVASGVVDDMREQEQLKALMQQHYRTGDMDAARALAQRLAPDDPAELLQKGIHTTVNDKVGKLAGK</sequence>